<evidence type="ECO:0000313" key="3">
    <source>
        <dbReference type="Proteomes" id="UP001190700"/>
    </source>
</evidence>
<feature type="region of interest" description="Disordered" evidence="1">
    <location>
        <begin position="61"/>
        <end position="97"/>
    </location>
</feature>
<accession>A0AAE0EZM9</accession>
<dbReference type="Proteomes" id="UP001190700">
    <property type="component" value="Unassembled WGS sequence"/>
</dbReference>
<comment type="caution">
    <text evidence="2">The sequence shown here is derived from an EMBL/GenBank/DDBJ whole genome shotgun (WGS) entry which is preliminary data.</text>
</comment>
<name>A0AAE0EZM9_9CHLO</name>
<reference evidence="2 3" key="1">
    <citation type="journal article" date="2015" name="Genome Biol. Evol.">
        <title>Comparative Genomics of a Bacterivorous Green Alga Reveals Evolutionary Causalities and Consequences of Phago-Mixotrophic Mode of Nutrition.</title>
        <authorList>
            <person name="Burns J.A."/>
            <person name="Paasch A."/>
            <person name="Narechania A."/>
            <person name="Kim E."/>
        </authorList>
    </citation>
    <scope>NUCLEOTIDE SEQUENCE [LARGE SCALE GENOMIC DNA]</scope>
    <source>
        <strain evidence="2 3">PLY_AMNH</strain>
    </source>
</reference>
<dbReference type="AlphaFoldDB" id="A0AAE0EZM9"/>
<organism evidence="2 3">
    <name type="scientific">Cymbomonas tetramitiformis</name>
    <dbReference type="NCBI Taxonomy" id="36881"/>
    <lineage>
        <taxon>Eukaryota</taxon>
        <taxon>Viridiplantae</taxon>
        <taxon>Chlorophyta</taxon>
        <taxon>Pyramimonadophyceae</taxon>
        <taxon>Pyramimonadales</taxon>
        <taxon>Pyramimonadaceae</taxon>
        <taxon>Cymbomonas</taxon>
    </lineage>
</organism>
<gene>
    <name evidence="2" type="ORF">CYMTET_45481</name>
</gene>
<dbReference type="EMBL" id="LGRX02031216">
    <property type="protein sequence ID" value="KAK3244930.1"/>
    <property type="molecule type" value="Genomic_DNA"/>
</dbReference>
<evidence type="ECO:0000256" key="1">
    <source>
        <dbReference type="SAM" id="MobiDB-lite"/>
    </source>
</evidence>
<protein>
    <submittedName>
        <fullName evidence="2">Uncharacterized protein</fullName>
    </submittedName>
</protein>
<proteinExistence type="predicted"/>
<keyword evidence="3" id="KW-1185">Reference proteome</keyword>
<sequence>MVGRCSLGRWQAGESGAAGRDAGVLGNRCQACANPGIEVGAHPCLRVGPAPTPGLRWERCAPAQEGGGGGNKGDRRAEGQPGVGGLMGDLEGLEEAG</sequence>
<evidence type="ECO:0000313" key="2">
    <source>
        <dbReference type="EMBL" id="KAK3244930.1"/>
    </source>
</evidence>